<keyword evidence="8" id="KW-0614">Plasmid</keyword>
<keyword evidence="4 6" id="KW-1133">Transmembrane helix</keyword>
<feature type="transmembrane region" description="Helical" evidence="6">
    <location>
        <begin position="379"/>
        <end position="399"/>
    </location>
</feature>
<dbReference type="PANTHER" id="PTHR43791">
    <property type="entry name" value="PERMEASE-RELATED"/>
    <property type="match status" value="1"/>
</dbReference>
<dbReference type="Pfam" id="PF07690">
    <property type="entry name" value="MFS_1"/>
    <property type="match status" value="1"/>
</dbReference>
<dbReference type="InterPro" id="IPR011701">
    <property type="entry name" value="MFS"/>
</dbReference>
<sequence>MTQVLESSLRIHLLPKEAGSSAIATIAFRFMPLLTGCFLAAYIDRVNVSFAALTANRDLGLSSSEFGWGAGLFFLGYFLAETPSNVMLTKVGPRRWFARIMITMGLVAAATSMVVGPRSFYVARFLLGTCEAGLLPGVIWFFRQWIPKQYRAQYMAVFLLAIPLASVIGAPLSGAIMQLDGLYGFKGWQLMYVIEALPCLVLGVLLLIFLTEKRADATWLDGAQKSWLDAQFAAERPAEIRHEKAATWRLMLDGRVLTYGLAFFGVLCGSYGLTLWLPQMVHAFGASSLGTGLITAIPFVFGCVATVVLARSSDRSGERTWHVAGPALCSAVGLALATLTASPVVIMAAISMAAVGIFGLRGTFFALLSEEFSDADSAIGIAAVGAYSSLAGLIGPWVVGLLKEATGGFDAGMLFLSLMSLMSAAIVLMRSRHVRRARRSVASLTL</sequence>
<dbReference type="AlphaFoldDB" id="A0A6M8HXT8"/>
<dbReference type="InterPro" id="IPR036259">
    <property type="entry name" value="MFS_trans_sf"/>
</dbReference>
<dbReference type="EMBL" id="CP053709">
    <property type="protein sequence ID" value="QKE93066.1"/>
    <property type="molecule type" value="Genomic_DNA"/>
</dbReference>
<evidence type="ECO:0000256" key="4">
    <source>
        <dbReference type="ARBA" id="ARBA00022989"/>
    </source>
</evidence>
<name>A0A6M8HXT8_9PROT</name>
<evidence type="ECO:0000256" key="2">
    <source>
        <dbReference type="ARBA" id="ARBA00022448"/>
    </source>
</evidence>
<proteinExistence type="predicted"/>
<dbReference type="SUPFAM" id="SSF103473">
    <property type="entry name" value="MFS general substrate transporter"/>
    <property type="match status" value="1"/>
</dbReference>
<dbReference type="GO" id="GO:0016020">
    <property type="term" value="C:membrane"/>
    <property type="evidence" value="ECO:0007669"/>
    <property type="project" value="UniProtKB-SubCell"/>
</dbReference>
<geneLocation type="plasmid" evidence="8 9">
    <name>unnamed1</name>
</geneLocation>
<keyword evidence="2" id="KW-0813">Transport</keyword>
<feature type="transmembrane region" description="Helical" evidence="6">
    <location>
        <begin position="256"/>
        <end position="277"/>
    </location>
</feature>
<dbReference type="RefSeq" id="WP_171836238.1">
    <property type="nucleotide sequence ID" value="NZ_CP053709.1"/>
</dbReference>
<evidence type="ECO:0000256" key="3">
    <source>
        <dbReference type="ARBA" id="ARBA00022692"/>
    </source>
</evidence>
<feature type="transmembrane region" description="Helical" evidence="6">
    <location>
        <begin position="321"/>
        <end position="339"/>
    </location>
</feature>
<dbReference type="PROSITE" id="PS50850">
    <property type="entry name" value="MFS"/>
    <property type="match status" value="1"/>
</dbReference>
<dbReference type="CDD" id="cd17319">
    <property type="entry name" value="MFS_ExuT_GudP_like"/>
    <property type="match status" value="1"/>
</dbReference>
<feature type="transmembrane region" description="Helical" evidence="6">
    <location>
        <begin position="189"/>
        <end position="210"/>
    </location>
</feature>
<organism evidence="8 9">
    <name type="scientific">Lichenicola cladoniae</name>
    <dbReference type="NCBI Taxonomy" id="1484109"/>
    <lineage>
        <taxon>Bacteria</taxon>
        <taxon>Pseudomonadati</taxon>
        <taxon>Pseudomonadota</taxon>
        <taxon>Alphaproteobacteria</taxon>
        <taxon>Acetobacterales</taxon>
        <taxon>Acetobacteraceae</taxon>
        <taxon>Lichenicola</taxon>
    </lineage>
</organism>
<feature type="transmembrane region" description="Helical" evidence="6">
    <location>
        <begin position="345"/>
        <end position="367"/>
    </location>
</feature>
<reference evidence="8 9" key="1">
    <citation type="journal article" date="2014" name="World J. Microbiol. Biotechnol.">
        <title>Biodiversity and physiological characteristics of Antarctic and Arctic lichens-associated bacteria.</title>
        <authorList>
            <person name="Lee Y.M."/>
            <person name="Kim E.H."/>
            <person name="Lee H.K."/>
            <person name="Hong S.G."/>
        </authorList>
    </citation>
    <scope>NUCLEOTIDE SEQUENCE [LARGE SCALE GENOMIC DNA]</scope>
    <source>
        <strain evidence="8 9">PAMC 26569</strain>
        <plasmid evidence="8">unnamed1</plasmid>
    </source>
</reference>
<evidence type="ECO:0000313" key="9">
    <source>
        <dbReference type="Proteomes" id="UP000500767"/>
    </source>
</evidence>
<dbReference type="FunFam" id="1.20.1250.20:FF:000018">
    <property type="entry name" value="MFS transporter permease"/>
    <property type="match status" value="1"/>
</dbReference>
<feature type="transmembrane region" description="Helical" evidence="6">
    <location>
        <begin position="154"/>
        <end position="177"/>
    </location>
</feature>
<feature type="transmembrane region" description="Helical" evidence="6">
    <location>
        <begin position="66"/>
        <end position="84"/>
    </location>
</feature>
<feature type="transmembrane region" description="Helical" evidence="6">
    <location>
        <begin position="96"/>
        <end position="115"/>
    </location>
</feature>
<dbReference type="KEGG" id="lck:HN018_22985"/>
<comment type="subcellular location">
    <subcellularLocation>
        <location evidence="1">Membrane</location>
        <topology evidence="1">Multi-pass membrane protein</topology>
    </subcellularLocation>
</comment>
<feature type="transmembrane region" description="Helical" evidence="6">
    <location>
        <begin position="21"/>
        <end position="43"/>
    </location>
</feature>
<feature type="transmembrane region" description="Helical" evidence="6">
    <location>
        <begin position="121"/>
        <end position="142"/>
    </location>
</feature>
<gene>
    <name evidence="8" type="ORF">HN018_22985</name>
</gene>
<feature type="transmembrane region" description="Helical" evidence="6">
    <location>
        <begin position="411"/>
        <end position="429"/>
    </location>
</feature>
<dbReference type="Gene3D" id="1.20.1250.20">
    <property type="entry name" value="MFS general substrate transporter like domains"/>
    <property type="match status" value="2"/>
</dbReference>
<evidence type="ECO:0000256" key="6">
    <source>
        <dbReference type="SAM" id="Phobius"/>
    </source>
</evidence>
<keyword evidence="9" id="KW-1185">Reference proteome</keyword>
<evidence type="ECO:0000259" key="7">
    <source>
        <dbReference type="PROSITE" id="PS50850"/>
    </source>
</evidence>
<keyword evidence="5 6" id="KW-0472">Membrane</keyword>
<dbReference type="GO" id="GO:0022857">
    <property type="term" value="F:transmembrane transporter activity"/>
    <property type="evidence" value="ECO:0007669"/>
    <property type="project" value="InterPro"/>
</dbReference>
<dbReference type="InterPro" id="IPR020846">
    <property type="entry name" value="MFS_dom"/>
</dbReference>
<evidence type="ECO:0000313" key="8">
    <source>
        <dbReference type="EMBL" id="QKE93066.1"/>
    </source>
</evidence>
<evidence type="ECO:0000256" key="1">
    <source>
        <dbReference type="ARBA" id="ARBA00004141"/>
    </source>
</evidence>
<keyword evidence="3 6" id="KW-0812">Transmembrane</keyword>
<dbReference type="PANTHER" id="PTHR43791:SF36">
    <property type="entry name" value="TRANSPORTER, PUTATIVE (AFU_ORTHOLOGUE AFUA_6G08340)-RELATED"/>
    <property type="match status" value="1"/>
</dbReference>
<protein>
    <submittedName>
        <fullName evidence="8">MFS transporter</fullName>
    </submittedName>
</protein>
<feature type="domain" description="Major facilitator superfamily (MFS) profile" evidence="7">
    <location>
        <begin position="29"/>
        <end position="435"/>
    </location>
</feature>
<accession>A0A6M8HXT8</accession>
<evidence type="ECO:0000256" key="5">
    <source>
        <dbReference type="ARBA" id="ARBA00023136"/>
    </source>
</evidence>
<dbReference type="Proteomes" id="UP000500767">
    <property type="component" value="Plasmid unnamed1"/>
</dbReference>
<feature type="transmembrane region" description="Helical" evidence="6">
    <location>
        <begin position="289"/>
        <end position="309"/>
    </location>
</feature>